<reference evidence="8 9" key="1">
    <citation type="journal article" date="2011" name="Genome Biol. Evol.">
        <title>Integration of the genetic map and genome assembly of fugu facilitates insights into distinct features of genome evolution in teleosts and mammals.</title>
        <authorList>
            <person name="Kai W."/>
            <person name="Kikuchi K."/>
            <person name="Tohari S."/>
            <person name="Chew A.K."/>
            <person name="Tay A."/>
            <person name="Fujiwara A."/>
            <person name="Hosoya S."/>
            <person name="Suetake H."/>
            <person name="Naruse K."/>
            <person name="Brenner S."/>
            <person name="Suzuki Y."/>
            <person name="Venkatesh B."/>
        </authorList>
    </citation>
    <scope>NUCLEOTIDE SEQUENCE [LARGE SCALE GENOMIC DNA]</scope>
</reference>
<feature type="transmembrane region" description="Helical" evidence="7">
    <location>
        <begin position="184"/>
        <end position="207"/>
    </location>
</feature>
<comment type="subcellular location">
    <subcellularLocation>
        <location evidence="1">Membrane</location>
        <topology evidence="1">Multi-pass membrane protein</topology>
    </subcellularLocation>
</comment>
<evidence type="ECO:0000313" key="9">
    <source>
        <dbReference type="Proteomes" id="UP000005226"/>
    </source>
</evidence>
<feature type="transmembrane region" description="Helical" evidence="7">
    <location>
        <begin position="116"/>
        <end position="139"/>
    </location>
</feature>
<keyword evidence="5 7" id="KW-0472">Membrane</keyword>
<proteinExistence type="inferred from homology"/>
<name>A0A3B5KQ22_TAKRU</name>
<dbReference type="PANTHER" id="PTHR23320:SF125">
    <property type="entry name" value="TRANSMEMBRANE PROTEIN 176L.1-RELATED"/>
    <property type="match status" value="1"/>
</dbReference>
<feature type="transmembrane region" description="Helical" evidence="7">
    <location>
        <begin position="61"/>
        <end position="84"/>
    </location>
</feature>
<keyword evidence="3 7" id="KW-0812">Transmembrane</keyword>
<feature type="transmembrane region" description="Helical" evidence="7">
    <location>
        <begin position="90"/>
        <end position="109"/>
    </location>
</feature>
<sequence>MPVTVSTADGVTVLTLTSDPNSSCPPLCQILKGLCYSPKCCTLSQQLKENQGTSQSTLGTLHIMIGLLNIGFSVILCTGSGASWDIRETYFPFWFGAVFIFLGAMCIFSERRPSPGLVFLNVTLNIVGFAFAVAAIVLYSKNIANFYIYWICEDYHSHKSQWQKLYEEKCLEKMALTEVLLKGINSLLIILSVTEVCVAISSVVLGIKAFRKSPGRENKSAEDPEQCTPLLDECTDDPST</sequence>
<reference evidence="8" key="3">
    <citation type="submission" date="2025-09" db="UniProtKB">
        <authorList>
            <consortium name="Ensembl"/>
        </authorList>
    </citation>
    <scope>IDENTIFICATION</scope>
</reference>
<dbReference type="InParanoid" id="A0A3B5KQ22"/>
<protein>
    <submittedName>
        <fullName evidence="8">Transmembrane protein 176l.1</fullName>
    </submittedName>
</protein>
<comment type="similarity">
    <text evidence="2">Belongs to the MS4A family.</text>
</comment>
<reference evidence="8" key="2">
    <citation type="submission" date="2025-08" db="UniProtKB">
        <authorList>
            <consortium name="Ensembl"/>
        </authorList>
    </citation>
    <scope>IDENTIFICATION</scope>
</reference>
<evidence type="ECO:0000256" key="4">
    <source>
        <dbReference type="ARBA" id="ARBA00022989"/>
    </source>
</evidence>
<dbReference type="FunCoup" id="A0A3B5KQ22">
    <property type="interactions" value="3"/>
</dbReference>
<evidence type="ECO:0000256" key="5">
    <source>
        <dbReference type="ARBA" id="ARBA00023136"/>
    </source>
</evidence>
<feature type="region of interest" description="Disordered" evidence="6">
    <location>
        <begin position="214"/>
        <end position="240"/>
    </location>
</feature>
<dbReference type="OMA" id="KALCYNP"/>
<dbReference type="OrthoDB" id="8951938at2759"/>
<evidence type="ECO:0000313" key="8">
    <source>
        <dbReference type="Ensembl" id="ENSTRUP00000055470.2"/>
    </source>
</evidence>
<accession>A0A3B5KQ22</accession>
<dbReference type="GeneTree" id="ENSGT00510000051675"/>
<dbReference type="AlphaFoldDB" id="A0A3B5KQ22"/>
<evidence type="ECO:0000256" key="2">
    <source>
        <dbReference type="ARBA" id="ARBA00009565"/>
    </source>
</evidence>
<organism evidence="8 9">
    <name type="scientific">Takifugu rubripes</name>
    <name type="common">Japanese pufferfish</name>
    <name type="synonym">Fugu rubripes</name>
    <dbReference type="NCBI Taxonomy" id="31033"/>
    <lineage>
        <taxon>Eukaryota</taxon>
        <taxon>Metazoa</taxon>
        <taxon>Chordata</taxon>
        <taxon>Craniata</taxon>
        <taxon>Vertebrata</taxon>
        <taxon>Euteleostomi</taxon>
        <taxon>Actinopterygii</taxon>
        <taxon>Neopterygii</taxon>
        <taxon>Teleostei</taxon>
        <taxon>Neoteleostei</taxon>
        <taxon>Acanthomorphata</taxon>
        <taxon>Eupercaria</taxon>
        <taxon>Tetraodontiformes</taxon>
        <taxon>Tetradontoidea</taxon>
        <taxon>Tetraodontidae</taxon>
        <taxon>Takifugu</taxon>
    </lineage>
</organism>
<evidence type="ECO:0000256" key="6">
    <source>
        <dbReference type="SAM" id="MobiDB-lite"/>
    </source>
</evidence>
<gene>
    <name evidence="8" type="primary">tmem176l.1</name>
</gene>
<dbReference type="Pfam" id="PF04103">
    <property type="entry name" value="CD20"/>
    <property type="match status" value="1"/>
</dbReference>
<dbReference type="GO" id="GO:0016020">
    <property type="term" value="C:membrane"/>
    <property type="evidence" value="ECO:0007669"/>
    <property type="project" value="UniProtKB-SubCell"/>
</dbReference>
<keyword evidence="4 7" id="KW-1133">Transmembrane helix</keyword>
<dbReference type="PANTHER" id="PTHR23320">
    <property type="entry name" value="MEMBRANE-SPANNING 4-DOMAINS SUBFAMILY A MS4A -RELATED"/>
    <property type="match status" value="1"/>
</dbReference>
<evidence type="ECO:0000256" key="1">
    <source>
        <dbReference type="ARBA" id="ARBA00004141"/>
    </source>
</evidence>
<dbReference type="InterPro" id="IPR007237">
    <property type="entry name" value="CD20-like"/>
</dbReference>
<evidence type="ECO:0000256" key="3">
    <source>
        <dbReference type="ARBA" id="ARBA00022692"/>
    </source>
</evidence>
<dbReference type="Proteomes" id="UP000005226">
    <property type="component" value="Chromosome 7"/>
</dbReference>
<dbReference type="Ensembl" id="ENSTRUT00000053456.2">
    <property type="protein sequence ID" value="ENSTRUP00000055470.2"/>
    <property type="gene ID" value="ENSTRUG00000024272.2"/>
</dbReference>
<keyword evidence="9" id="KW-1185">Reference proteome</keyword>
<dbReference type="InterPro" id="IPR030417">
    <property type="entry name" value="MS4A"/>
</dbReference>
<evidence type="ECO:0000256" key="7">
    <source>
        <dbReference type="SAM" id="Phobius"/>
    </source>
</evidence>